<name>A0A0P1AQ78_PLAHL</name>
<dbReference type="EMBL" id="CCYD01000653">
    <property type="protein sequence ID" value="CEG43366.1"/>
    <property type="molecule type" value="Genomic_DNA"/>
</dbReference>
<organism evidence="1 2">
    <name type="scientific">Plasmopara halstedii</name>
    <name type="common">Downy mildew of sunflower</name>
    <dbReference type="NCBI Taxonomy" id="4781"/>
    <lineage>
        <taxon>Eukaryota</taxon>
        <taxon>Sar</taxon>
        <taxon>Stramenopiles</taxon>
        <taxon>Oomycota</taxon>
        <taxon>Peronosporomycetes</taxon>
        <taxon>Peronosporales</taxon>
        <taxon>Peronosporaceae</taxon>
        <taxon>Plasmopara</taxon>
    </lineage>
</organism>
<proteinExistence type="predicted"/>
<dbReference type="Proteomes" id="UP000054928">
    <property type="component" value="Unassembled WGS sequence"/>
</dbReference>
<dbReference type="RefSeq" id="XP_024579735.1">
    <property type="nucleotide sequence ID" value="XM_024729349.1"/>
</dbReference>
<keyword evidence="2" id="KW-1185">Reference proteome</keyword>
<evidence type="ECO:0000313" key="1">
    <source>
        <dbReference type="EMBL" id="CEG43366.1"/>
    </source>
</evidence>
<protein>
    <submittedName>
        <fullName evidence="1">Uncharacterized protein</fullName>
    </submittedName>
</protein>
<dbReference type="GeneID" id="36408621"/>
<evidence type="ECO:0000313" key="2">
    <source>
        <dbReference type="Proteomes" id="UP000054928"/>
    </source>
</evidence>
<reference evidence="2" key="1">
    <citation type="submission" date="2014-09" db="EMBL/GenBank/DDBJ databases">
        <authorList>
            <person name="Sharma Rahul"/>
            <person name="Thines Marco"/>
        </authorList>
    </citation>
    <scope>NUCLEOTIDE SEQUENCE [LARGE SCALE GENOMIC DNA]</scope>
</reference>
<sequence length="60" mass="7054">MLIPLSTKFERPWVFEHSKFNVVLDEHHLSRFTQNIALMADYLVNNEFGSKFVDKVVTTI</sequence>
<dbReference type="AlphaFoldDB" id="A0A0P1AQ78"/>
<accession>A0A0P1AQ78</accession>